<feature type="compositionally biased region" description="Pro residues" evidence="1">
    <location>
        <begin position="1"/>
        <end position="10"/>
    </location>
</feature>
<gene>
    <name evidence="2" type="ORF">Taro_000997</name>
</gene>
<feature type="compositionally biased region" description="Low complexity" evidence="1">
    <location>
        <begin position="11"/>
        <end position="21"/>
    </location>
</feature>
<dbReference type="EMBL" id="NMUH01000020">
    <property type="protein sequence ID" value="MQL68744.1"/>
    <property type="molecule type" value="Genomic_DNA"/>
</dbReference>
<feature type="region of interest" description="Disordered" evidence="1">
    <location>
        <begin position="1"/>
        <end position="61"/>
    </location>
</feature>
<dbReference type="AlphaFoldDB" id="A0A843TGN2"/>
<dbReference type="Proteomes" id="UP000652761">
    <property type="component" value="Unassembled WGS sequence"/>
</dbReference>
<evidence type="ECO:0000256" key="1">
    <source>
        <dbReference type="SAM" id="MobiDB-lite"/>
    </source>
</evidence>
<evidence type="ECO:0000313" key="2">
    <source>
        <dbReference type="EMBL" id="MQL68744.1"/>
    </source>
</evidence>
<name>A0A843TGN2_COLES</name>
<reference evidence="2" key="1">
    <citation type="submission" date="2017-07" db="EMBL/GenBank/DDBJ databases">
        <title>Taro Niue Genome Assembly and Annotation.</title>
        <authorList>
            <person name="Atibalentja N."/>
            <person name="Keating K."/>
            <person name="Fields C.J."/>
        </authorList>
    </citation>
    <scope>NUCLEOTIDE SEQUENCE</scope>
    <source>
        <strain evidence="2">Niue_2</strain>
        <tissue evidence="2">Leaf</tissue>
    </source>
</reference>
<feature type="compositionally biased region" description="Low complexity" evidence="1">
    <location>
        <begin position="31"/>
        <end position="56"/>
    </location>
</feature>
<proteinExistence type="predicted"/>
<protein>
    <submittedName>
        <fullName evidence="2">Uncharacterized protein</fullName>
    </submittedName>
</protein>
<accession>A0A843TGN2</accession>
<evidence type="ECO:0000313" key="3">
    <source>
        <dbReference type="Proteomes" id="UP000652761"/>
    </source>
</evidence>
<comment type="caution">
    <text evidence="2">The sequence shown here is derived from an EMBL/GenBank/DDBJ whole genome shotgun (WGS) entry which is preliminary data.</text>
</comment>
<organism evidence="2 3">
    <name type="scientific">Colocasia esculenta</name>
    <name type="common">Wild taro</name>
    <name type="synonym">Arum esculentum</name>
    <dbReference type="NCBI Taxonomy" id="4460"/>
    <lineage>
        <taxon>Eukaryota</taxon>
        <taxon>Viridiplantae</taxon>
        <taxon>Streptophyta</taxon>
        <taxon>Embryophyta</taxon>
        <taxon>Tracheophyta</taxon>
        <taxon>Spermatophyta</taxon>
        <taxon>Magnoliopsida</taxon>
        <taxon>Liliopsida</taxon>
        <taxon>Araceae</taxon>
        <taxon>Aroideae</taxon>
        <taxon>Colocasieae</taxon>
        <taxon>Colocasia</taxon>
    </lineage>
</organism>
<keyword evidence="3" id="KW-1185">Reference proteome</keyword>
<sequence>MSPEATPTPPAAAGGTETARLGRGRQRCRGRTTSPSGRRRSSSPSTTSSSARSTASDRTRRKAIYQRIKLASMQQK</sequence>